<accession>A0A0A9GUY7</accession>
<protein>
    <submittedName>
        <fullName evidence="1">Uncharacterized protein</fullName>
    </submittedName>
</protein>
<organism evidence="1">
    <name type="scientific">Arundo donax</name>
    <name type="common">Giant reed</name>
    <name type="synonym">Donax arundinaceus</name>
    <dbReference type="NCBI Taxonomy" id="35708"/>
    <lineage>
        <taxon>Eukaryota</taxon>
        <taxon>Viridiplantae</taxon>
        <taxon>Streptophyta</taxon>
        <taxon>Embryophyta</taxon>
        <taxon>Tracheophyta</taxon>
        <taxon>Spermatophyta</taxon>
        <taxon>Magnoliopsida</taxon>
        <taxon>Liliopsida</taxon>
        <taxon>Poales</taxon>
        <taxon>Poaceae</taxon>
        <taxon>PACMAD clade</taxon>
        <taxon>Arundinoideae</taxon>
        <taxon>Arundineae</taxon>
        <taxon>Arundo</taxon>
    </lineage>
</organism>
<sequence length="10" mass="1123">MCTIVLCNRA</sequence>
<proteinExistence type="predicted"/>
<evidence type="ECO:0000313" key="1">
    <source>
        <dbReference type="EMBL" id="JAE24388.1"/>
    </source>
</evidence>
<reference evidence="1" key="1">
    <citation type="submission" date="2014-09" db="EMBL/GenBank/DDBJ databases">
        <authorList>
            <person name="Magalhaes I.L.F."/>
            <person name="Oliveira U."/>
            <person name="Santos F.R."/>
            <person name="Vidigal T.H.D.A."/>
            <person name="Brescovit A.D."/>
            <person name="Santos A.J."/>
        </authorList>
    </citation>
    <scope>NUCLEOTIDE SEQUENCE</scope>
    <source>
        <tissue evidence="1">Shoot tissue taken approximately 20 cm above the soil surface</tissue>
    </source>
</reference>
<reference evidence="1" key="2">
    <citation type="journal article" date="2015" name="Data Brief">
        <title>Shoot transcriptome of the giant reed, Arundo donax.</title>
        <authorList>
            <person name="Barrero R.A."/>
            <person name="Guerrero F.D."/>
            <person name="Moolhuijzen P."/>
            <person name="Goolsby J.A."/>
            <person name="Tidwell J."/>
            <person name="Bellgard S.E."/>
            <person name="Bellgard M.I."/>
        </authorList>
    </citation>
    <scope>NUCLEOTIDE SEQUENCE</scope>
    <source>
        <tissue evidence="1">Shoot tissue taken approximately 20 cm above the soil surface</tissue>
    </source>
</reference>
<dbReference type="EMBL" id="GBRH01173508">
    <property type="protein sequence ID" value="JAE24388.1"/>
    <property type="molecule type" value="Transcribed_RNA"/>
</dbReference>
<name>A0A0A9GUY7_ARUDO</name>